<sequence>MRPPAAPIAAGAVVRVGRRAGIGEFVGPFRGMDVATHALTLGTLGFSRLRYGIAGPSTRYLTAAKPT</sequence>
<gene>
    <name evidence="1" type="ORF">GCM10023191_030340</name>
</gene>
<proteinExistence type="predicted"/>
<organism evidence="1 2">
    <name type="scientific">Actinoallomurus oryzae</name>
    <dbReference type="NCBI Taxonomy" id="502180"/>
    <lineage>
        <taxon>Bacteria</taxon>
        <taxon>Bacillati</taxon>
        <taxon>Actinomycetota</taxon>
        <taxon>Actinomycetes</taxon>
        <taxon>Streptosporangiales</taxon>
        <taxon>Thermomonosporaceae</taxon>
        <taxon>Actinoallomurus</taxon>
    </lineage>
</organism>
<evidence type="ECO:0000313" key="2">
    <source>
        <dbReference type="Proteomes" id="UP001500503"/>
    </source>
</evidence>
<reference evidence="2" key="1">
    <citation type="journal article" date="2019" name="Int. J. Syst. Evol. Microbiol.">
        <title>The Global Catalogue of Microorganisms (GCM) 10K type strain sequencing project: providing services to taxonomists for standard genome sequencing and annotation.</title>
        <authorList>
            <consortium name="The Broad Institute Genomics Platform"/>
            <consortium name="The Broad Institute Genome Sequencing Center for Infectious Disease"/>
            <person name="Wu L."/>
            <person name="Ma J."/>
        </authorList>
    </citation>
    <scope>NUCLEOTIDE SEQUENCE [LARGE SCALE GENOMIC DNA]</scope>
    <source>
        <strain evidence="2">JCM 17933</strain>
    </source>
</reference>
<comment type="caution">
    <text evidence="1">The sequence shown here is derived from an EMBL/GenBank/DDBJ whole genome shotgun (WGS) entry which is preliminary data.</text>
</comment>
<dbReference type="Proteomes" id="UP001500503">
    <property type="component" value="Unassembled WGS sequence"/>
</dbReference>
<dbReference type="EMBL" id="BAABHF010000019">
    <property type="protein sequence ID" value="GAA4493230.1"/>
    <property type="molecule type" value="Genomic_DNA"/>
</dbReference>
<keyword evidence="2" id="KW-1185">Reference proteome</keyword>
<protein>
    <submittedName>
        <fullName evidence="1">Uncharacterized protein</fullName>
    </submittedName>
</protein>
<evidence type="ECO:0000313" key="1">
    <source>
        <dbReference type="EMBL" id="GAA4493230.1"/>
    </source>
</evidence>
<accession>A0ABP8PVJ6</accession>
<name>A0ABP8PVJ6_9ACTN</name>